<dbReference type="SUPFAM" id="SSF56112">
    <property type="entry name" value="Protein kinase-like (PK-like)"/>
    <property type="match status" value="1"/>
</dbReference>
<dbReference type="GO" id="GO:0004675">
    <property type="term" value="F:transmembrane receptor protein serine/threonine kinase activity"/>
    <property type="evidence" value="ECO:0007669"/>
    <property type="project" value="UniProtKB-EC"/>
</dbReference>
<dbReference type="PANTHER" id="PTHR23255:SF68">
    <property type="entry name" value="RECEPTOR PROTEIN SERINE_THREONINE KINASE"/>
    <property type="match status" value="1"/>
</dbReference>
<dbReference type="CDD" id="cd14056">
    <property type="entry name" value="STKc_TGFbR_I"/>
    <property type="match status" value="1"/>
</dbReference>
<dbReference type="GO" id="GO:0005524">
    <property type="term" value="F:ATP binding"/>
    <property type="evidence" value="ECO:0007669"/>
    <property type="project" value="UniProtKB-UniRule"/>
</dbReference>
<dbReference type="GO" id="GO:0005886">
    <property type="term" value="C:plasma membrane"/>
    <property type="evidence" value="ECO:0007669"/>
    <property type="project" value="TreeGrafter"/>
</dbReference>
<evidence type="ECO:0000256" key="6">
    <source>
        <dbReference type="ARBA" id="ARBA00022692"/>
    </source>
</evidence>
<dbReference type="Gene3D" id="1.10.510.10">
    <property type="entry name" value="Transferase(Phosphotransferase) domain 1"/>
    <property type="match status" value="1"/>
</dbReference>
<dbReference type="InterPro" id="IPR017441">
    <property type="entry name" value="Protein_kinase_ATP_BS"/>
</dbReference>
<evidence type="ECO:0000256" key="9">
    <source>
        <dbReference type="ARBA" id="ARBA00022777"/>
    </source>
</evidence>
<evidence type="ECO:0000256" key="14">
    <source>
        <dbReference type="PROSITE-ProRule" id="PRU10141"/>
    </source>
</evidence>
<keyword evidence="8 14" id="KW-0547">Nucleotide-binding</keyword>
<dbReference type="PROSITE" id="PS00107">
    <property type="entry name" value="PROTEIN_KINASE_ATP"/>
    <property type="match status" value="1"/>
</dbReference>
<dbReference type="GO" id="GO:0043235">
    <property type="term" value="C:receptor complex"/>
    <property type="evidence" value="ECO:0007669"/>
    <property type="project" value="TreeGrafter"/>
</dbReference>
<dbReference type="GO" id="GO:0071363">
    <property type="term" value="P:cellular response to growth factor stimulus"/>
    <property type="evidence" value="ECO:0007669"/>
    <property type="project" value="TreeGrafter"/>
</dbReference>
<protein>
    <recommendedName>
        <fullName evidence="3">receptor protein serine/threonine kinase</fullName>
        <ecNumber evidence="3">2.7.11.30</ecNumber>
    </recommendedName>
</protein>
<keyword evidence="10 14" id="KW-0067">ATP-binding</keyword>
<evidence type="ECO:0000256" key="11">
    <source>
        <dbReference type="ARBA" id="ARBA00022989"/>
    </source>
</evidence>
<evidence type="ECO:0000256" key="10">
    <source>
        <dbReference type="ARBA" id="ARBA00022840"/>
    </source>
</evidence>
<evidence type="ECO:0000313" key="19">
    <source>
        <dbReference type="EMBL" id="LAB69761.1"/>
    </source>
</evidence>
<dbReference type="InterPro" id="IPR003605">
    <property type="entry name" value="GS_dom"/>
</dbReference>
<comment type="similarity">
    <text evidence="2">Belongs to the protein kinase superfamily. TKL Ser/Thr protein kinase family. TGFB receptor subfamily.</text>
</comment>
<dbReference type="InterPro" id="IPR000719">
    <property type="entry name" value="Prot_kinase_dom"/>
</dbReference>
<comment type="subcellular location">
    <subcellularLocation>
        <location evidence="1">Membrane</location>
        <topology evidence="1">Single-pass type I membrane protein</topology>
    </subcellularLocation>
</comment>
<evidence type="ECO:0000256" key="5">
    <source>
        <dbReference type="ARBA" id="ARBA00022679"/>
    </source>
</evidence>
<dbReference type="SMART" id="SM00467">
    <property type="entry name" value="GS"/>
    <property type="match status" value="1"/>
</dbReference>
<keyword evidence="7 16" id="KW-0732">Signal</keyword>
<dbReference type="SMART" id="SM00220">
    <property type="entry name" value="S_TKc"/>
    <property type="match status" value="1"/>
</dbReference>
<dbReference type="AlphaFoldDB" id="A0A2P2I6X2"/>
<dbReference type="Gene3D" id="2.10.60.10">
    <property type="entry name" value="CD59"/>
    <property type="match status" value="1"/>
</dbReference>
<keyword evidence="6 15" id="KW-0812">Transmembrane</keyword>
<evidence type="ECO:0000259" key="17">
    <source>
        <dbReference type="PROSITE" id="PS50011"/>
    </source>
</evidence>
<evidence type="ECO:0000256" key="13">
    <source>
        <dbReference type="ARBA" id="ARBA00023170"/>
    </source>
</evidence>
<evidence type="ECO:0000256" key="2">
    <source>
        <dbReference type="ARBA" id="ARBA00009605"/>
    </source>
</evidence>
<feature type="binding site" evidence="14">
    <location>
        <position position="269"/>
    </location>
    <ligand>
        <name>ATP</name>
        <dbReference type="ChEBI" id="CHEBI:30616"/>
    </ligand>
</feature>
<keyword evidence="9" id="KW-0418">Kinase</keyword>
<keyword evidence="11 15" id="KW-1133">Transmembrane helix</keyword>
<dbReference type="FunFam" id="3.30.200.20:FF:000055">
    <property type="entry name" value="Receptor protein serine/threonine kinase"/>
    <property type="match status" value="1"/>
</dbReference>
<reference evidence="19" key="1">
    <citation type="journal article" date="2018" name="Biosci. Biotechnol. Biochem.">
        <title>Polysaccharide hydrolase of the hadal zone amphipods Hirondellea gigas.</title>
        <authorList>
            <person name="Kobayashi H."/>
            <person name="Nagahama T."/>
            <person name="Arai W."/>
            <person name="Sasagawa Y."/>
            <person name="Umeda M."/>
            <person name="Hayashi T."/>
            <person name="Nikaido I."/>
            <person name="Watanabe H."/>
            <person name="Oguri K."/>
            <person name="Kitazato H."/>
            <person name="Fujioka K."/>
            <person name="Kido Y."/>
            <person name="Takami H."/>
        </authorList>
    </citation>
    <scope>NUCLEOTIDE SEQUENCE</scope>
    <source>
        <tissue evidence="19">Whole body</tissue>
    </source>
</reference>
<dbReference type="PROSITE" id="PS00108">
    <property type="entry name" value="PROTEIN_KINASE_ST"/>
    <property type="match status" value="1"/>
</dbReference>
<dbReference type="InterPro" id="IPR045860">
    <property type="entry name" value="Snake_toxin-like_sf"/>
</dbReference>
<dbReference type="Gene3D" id="3.30.200.20">
    <property type="entry name" value="Phosphorylase Kinase, domain 1"/>
    <property type="match status" value="1"/>
</dbReference>
<feature type="transmembrane region" description="Helical" evidence="15">
    <location>
        <begin position="163"/>
        <end position="185"/>
    </location>
</feature>
<dbReference type="PROSITE" id="PS51256">
    <property type="entry name" value="GS"/>
    <property type="match status" value="1"/>
</dbReference>
<dbReference type="FunFam" id="1.10.510.10:FF:000304">
    <property type="entry name" value="Receptor protein serine/threonine kinase"/>
    <property type="match status" value="1"/>
</dbReference>
<evidence type="ECO:0000256" key="7">
    <source>
        <dbReference type="ARBA" id="ARBA00022729"/>
    </source>
</evidence>
<dbReference type="CDD" id="cd23596">
    <property type="entry name" value="TFP_LU_ECD_Tkv"/>
    <property type="match status" value="1"/>
</dbReference>
<feature type="domain" description="GS" evidence="18">
    <location>
        <begin position="210"/>
        <end position="241"/>
    </location>
</feature>
<name>A0A2P2I6X2_9CRUS</name>
<dbReference type="Pfam" id="PF00069">
    <property type="entry name" value="Pkinase"/>
    <property type="match status" value="1"/>
</dbReference>
<dbReference type="PANTHER" id="PTHR23255">
    <property type="entry name" value="TRANSFORMING GROWTH FACTOR-BETA RECEPTOR TYPE I AND II"/>
    <property type="match status" value="1"/>
</dbReference>
<dbReference type="EMBL" id="IACF01004167">
    <property type="protein sequence ID" value="LAB69761.1"/>
    <property type="molecule type" value="mRNA"/>
</dbReference>
<feature type="domain" description="Protein kinase" evidence="17">
    <location>
        <begin position="242"/>
        <end position="547"/>
    </location>
</feature>
<evidence type="ECO:0000259" key="18">
    <source>
        <dbReference type="PROSITE" id="PS51256"/>
    </source>
</evidence>
<evidence type="ECO:0000256" key="1">
    <source>
        <dbReference type="ARBA" id="ARBA00004479"/>
    </source>
</evidence>
<dbReference type="SUPFAM" id="SSF57302">
    <property type="entry name" value="Snake toxin-like"/>
    <property type="match status" value="1"/>
</dbReference>
<keyword evidence="13 19" id="KW-0675">Receptor</keyword>
<keyword evidence="5" id="KW-0808">Transferase</keyword>
<dbReference type="EC" id="2.7.11.30" evidence="3"/>
<evidence type="ECO:0000256" key="3">
    <source>
        <dbReference type="ARBA" id="ARBA00012401"/>
    </source>
</evidence>
<dbReference type="InterPro" id="IPR011009">
    <property type="entry name" value="Kinase-like_dom_sf"/>
</dbReference>
<dbReference type="Pfam" id="PF08515">
    <property type="entry name" value="TGF_beta_GS"/>
    <property type="match status" value="1"/>
</dbReference>
<dbReference type="FunFam" id="2.10.60.10:FF:000021">
    <property type="entry name" value="Receptor protein serine/threonine kinase"/>
    <property type="match status" value="1"/>
</dbReference>
<dbReference type="InterPro" id="IPR008271">
    <property type="entry name" value="Ser/Thr_kinase_AS"/>
</dbReference>
<organism evidence="19">
    <name type="scientific">Hirondellea gigas</name>
    <dbReference type="NCBI Taxonomy" id="1518452"/>
    <lineage>
        <taxon>Eukaryota</taxon>
        <taxon>Metazoa</taxon>
        <taxon>Ecdysozoa</taxon>
        <taxon>Arthropoda</taxon>
        <taxon>Crustacea</taxon>
        <taxon>Multicrustacea</taxon>
        <taxon>Malacostraca</taxon>
        <taxon>Eumalacostraca</taxon>
        <taxon>Peracarida</taxon>
        <taxon>Amphipoda</taxon>
        <taxon>Amphilochidea</taxon>
        <taxon>Lysianassida</taxon>
        <taxon>Lysianassidira</taxon>
        <taxon>Lysianassoidea</taxon>
        <taxon>Lysianassidae</taxon>
        <taxon>Hirondellea</taxon>
    </lineage>
</organism>
<feature type="chain" id="PRO_5015149155" description="receptor protein serine/threonine kinase" evidence="16">
    <location>
        <begin position="27"/>
        <end position="557"/>
    </location>
</feature>
<proteinExistence type="evidence at transcript level"/>
<keyword evidence="4" id="KW-0723">Serine/threonine-protein kinase</keyword>
<evidence type="ECO:0000256" key="15">
    <source>
        <dbReference type="SAM" id="Phobius"/>
    </source>
</evidence>
<sequence length="557" mass="62165">MAPSVGRCNAEAANVFHLIVFTLCLAFNLQSCAGLQCYCENYCPDDTLFNGTCHVNSNSYCFSAVELVYLPEQDLQFEHRTFGCLSPDESGLMQCRGYLIDHVRPKNISCCREYDGCNAKLRPQVKRSSDWIYNENSDIHGQDPIPHQPNGDMGVAANELSSLMLFLTLLVPFVATLALVMTLWYKYRHHCLAPAEYSKPGAGRLCSVAPHTTDTLADLIEQSSGSGSGLPLLVQRTIAKQIQLVESIGKGRYGEVWLGRWRGEKVAVKIFFTTDEASWFRETEIYQTVLLRHDNILGFVAADIKGTGSWTQMLLITDYHEHGSLFQYLSTTTISQSQMVRMAFSIASGLSHLHAEIFGTRGKPAIAHRDIKSKNILVKRNGDCCIADFGLAVKYNSSNSSVDLGNSSSHPRVGTRRYMAPELLSGIANVYCFETLKMADIYSCSLVIWELASRCLLDDSTNISEQKAMVWCSSNYQLPYAEYVPADPSIEAVHEVVCIKGLRPHIPHTWNNYPALRTISKIIQECWHPSPSVRLTALRVKKSLAKINCTETSLKMI</sequence>
<accession>A0A2P2I6X2</accession>
<feature type="signal peptide" evidence="16">
    <location>
        <begin position="1"/>
        <end position="26"/>
    </location>
</feature>
<evidence type="ECO:0000256" key="8">
    <source>
        <dbReference type="ARBA" id="ARBA00022741"/>
    </source>
</evidence>
<evidence type="ECO:0000256" key="12">
    <source>
        <dbReference type="ARBA" id="ARBA00023136"/>
    </source>
</evidence>
<evidence type="ECO:0000256" key="16">
    <source>
        <dbReference type="SAM" id="SignalP"/>
    </source>
</evidence>
<dbReference type="InterPro" id="IPR000333">
    <property type="entry name" value="TGFB_receptor"/>
</dbReference>
<dbReference type="PROSITE" id="PS50011">
    <property type="entry name" value="PROTEIN_KINASE_DOM"/>
    <property type="match status" value="1"/>
</dbReference>
<evidence type="ECO:0000256" key="4">
    <source>
        <dbReference type="ARBA" id="ARBA00022527"/>
    </source>
</evidence>
<keyword evidence="12 15" id="KW-0472">Membrane</keyword>